<feature type="compositionally biased region" description="Acidic residues" evidence="1">
    <location>
        <begin position="266"/>
        <end position="282"/>
    </location>
</feature>
<protein>
    <submittedName>
        <fullName evidence="2">Uncharacterized protein</fullName>
    </submittedName>
</protein>
<feature type="compositionally biased region" description="Basic residues" evidence="1">
    <location>
        <begin position="193"/>
        <end position="203"/>
    </location>
</feature>
<dbReference type="EMBL" id="OA882196">
    <property type="protein sequence ID" value="CAD7273674.1"/>
    <property type="molecule type" value="Genomic_DNA"/>
</dbReference>
<dbReference type="AlphaFoldDB" id="A0A7R9BEC7"/>
<name>A0A7R9BEC7_9CRUS</name>
<evidence type="ECO:0000313" key="3">
    <source>
        <dbReference type="Proteomes" id="UP000678499"/>
    </source>
</evidence>
<sequence length="282" mass="30921">MAGMSSTSSSSVSSGDDVGSEELKIREAVAPGFENVFATVSASIMKKPRNGTVPVAMEVCRHGLDPSAESASVSVREKWELSRQVPEPADLKVTKGFQNHVAMKLGTIIDSSIKEVNKNLSTIHLGEHGPTPLATELGGIRIFSDSHIYSYGESDGSELTNVELLKDKDDSETDRTKGLTESEVLSDKDLTVRKRKKRKKRRPNKEVDYQSESACELPDPTDFGPDGVVDNNVDCEMKPAKKRKRVKETACFYQKKTKRRKLDTDSGGDGDVSSDTDSDYMP</sequence>
<evidence type="ECO:0000313" key="2">
    <source>
        <dbReference type="EMBL" id="CAD7273674.1"/>
    </source>
</evidence>
<dbReference type="EMBL" id="CAJPEX010000159">
    <property type="protein sequence ID" value="CAG0913826.1"/>
    <property type="molecule type" value="Genomic_DNA"/>
</dbReference>
<keyword evidence="3" id="KW-1185">Reference proteome</keyword>
<evidence type="ECO:0000256" key="1">
    <source>
        <dbReference type="SAM" id="MobiDB-lite"/>
    </source>
</evidence>
<feature type="region of interest" description="Disordered" evidence="1">
    <location>
        <begin position="193"/>
        <end position="282"/>
    </location>
</feature>
<dbReference type="OrthoDB" id="10053459at2759"/>
<accession>A0A7R9BEC7</accession>
<proteinExistence type="predicted"/>
<dbReference type="Proteomes" id="UP000678499">
    <property type="component" value="Unassembled WGS sequence"/>
</dbReference>
<reference evidence="2" key="1">
    <citation type="submission" date="2020-11" db="EMBL/GenBank/DDBJ databases">
        <authorList>
            <person name="Tran Van P."/>
        </authorList>
    </citation>
    <scope>NUCLEOTIDE SEQUENCE</scope>
</reference>
<organism evidence="2">
    <name type="scientific">Notodromas monacha</name>
    <dbReference type="NCBI Taxonomy" id="399045"/>
    <lineage>
        <taxon>Eukaryota</taxon>
        <taxon>Metazoa</taxon>
        <taxon>Ecdysozoa</taxon>
        <taxon>Arthropoda</taxon>
        <taxon>Crustacea</taxon>
        <taxon>Oligostraca</taxon>
        <taxon>Ostracoda</taxon>
        <taxon>Podocopa</taxon>
        <taxon>Podocopida</taxon>
        <taxon>Cypridocopina</taxon>
        <taxon>Cypridoidea</taxon>
        <taxon>Cyprididae</taxon>
        <taxon>Notodromas</taxon>
    </lineage>
</organism>
<gene>
    <name evidence="2" type="ORF">NMOB1V02_LOCUS1548</name>
</gene>